<evidence type="ECO:0000256" key="1">
    <source>
        <dbReference type="SAM" id="SignalP"/>
    </source>
</evidence>
<accession>A0A1H3JZA5</accession>
<sequence length="597" mass="64457">MIWHSKTLFALILVALLSDGAIAQQVEVQSGEHPNFSRLVFPDSPDRTWAVLELNGVTHIKFSRDMPSLDLSQVFKLIPRDRLRSATFENGTLSLVLGCACPVNITQIPSNHIVIDINDPLSEFSSNSNAHATELPFKFLPLRMPSFELQAPLLASLVESRGNQSSLIDGEIESSSVAQITSNQILKHPTGHVPLVLDEMLSERAIHQASNCEVDALARMVLTSDLGEALDDLTAAHASLLTGQDELDENAVHDLALVYLRLGWGAEAKRSIESSANDQEVIRIVAAALDGSSLPEYSSIDPGCGPGAAVVALLIGVEADVWARANEAELARFLDGIPEGRRREFGNRLSSSLTLLNQADLLIGITPTANTPMSEPKLSEAAAGTSAAAVLAAIDLLESANISSQPLDELHLENARAIRPSVPNGPMLDALDLVLAESLVIARQPAMAIEMVTDNQVSAQTLLDLLSAHLSPEDAADFMVRLEPLLSPDDPNRLRGRDFFLELGLPDTARRFADAPSGHLPFQVPTRLTDVDPWLTRDLSALADAPPESWSARNEIADVILKRNQSITLDTDLAIADQVLRQSREIGALARHLIQGP</sequence>
<dbReference type="RefSeq" id="WP_139176534.1">
    <property type="nucleotide sequence ID" value="NZ_FNPX01000001.1"/>
</dbReference>
<gene>
    <name evidence="2" type="ORF">SAMN05444004_101463</name>
</gene>
<protein>
    <submittedName>
        <fullName evidence="2">Uncharacterized protein</fullName>
    </submittedName>
</protein>
<feature type="chain" id="PRO_5011598545" evidence="1">
    <location>
        <begin position="24"/>
        <end position="597"/>
    </location>
</feature>
<dbReference type="AlphaFoldDB" id="A0A1H3JZA5"/>
<evidence type="ECO:0000313" key="2">
    <source>
        <dbReference type="EMBL" id="SDY44668.1"/>
    </source>
</evidence>
<reference evidence="3" key="1">
    <citation type="submission" date="2016-10" db="EMBL/GenBank/DDBJ databases">
        <authorList>
            <person name="Varghese N."/>
            <person name="Submissions S."/>
        </authorList>
    </citation>
    <scope>NUCLEOTIDE SEQUENCE [LARGE SCALE GENOMIC DNA]</scope>
    <source>
        <strain evidence="3">DSM 100420</strain>
    </source>
</reference>
<dbReference type="STRING" id="1244108.SAMN05444004_101463"/>
<evidence type="ECO:0000313" key="3">
    <source>
        <dbReference type="Proteomes" id="UP000198914"/>
    </source>
</evidence>
<feature type="signal peptide" evidence="1">
    <location>
        <begin position="1"/>
        <end position="23"/>
    </location>
</feature>
<name>A0A1H3JZA5_9RHOB</name>
<organism evidence="2 3">
    <name type="scientific">Jannaschia faecimaris</name>
    <dbReference type="NCBI Taxonomy" id="1244108"/>
    <lineage>
        <taxon>Bacteria</taxon>
        <taxon>Pseudomonadati</taxon>
        <taxon>Pseudomonadota</taxon>
        <taxon>Alphaproteobacteria</taxon>
        <taxon>Rhodobacterales</taxon>
        <taxon>Roseobacteraceae</taxon>
        <taxon>Jannaschia</taxon>
    </lineage>
</organism>
<keyword evidence="3" id="KW-1185">Reference proteome</keyword>
<dbReference type="OrthoDB" id="7847197at2"/>
<keyword evidence="1" id="KW-0732">Signal</keyword>
<proteinExistence type="predicted"/>
<dbReference type="EMBL" id="FNPX01000001">
    <property type="protein sequence ID" value="SDY44668.1"/>
    <property type="molecule type" value="Genomic_DNA"/>
</dbReference>
<dbReference type="Proteomes" id="UP000198914">
    <property type="component" value="Unassembled WGS sequence"/>
</dbReference>